<proteinExistence type="predicted"/>
<dbReference type="Proteomes" id="UP000694570">
    <property type="component" value="Unplaced"/>
</dbReference>
<dbReference type="Ensembl" id="ENSSSCT00035022321.1">
    <property type="protein sequence ID" value="ENSSSCP00035008184.1"/>
    <property type="gene ID" value="ENSSSCG00035017368.1"/>
</dbReference>
<reference evidence="6" key="2">
    <citation type="submission" date="2025-05" db="UniProtKB">
        <authorList>
            <consortium name="Ensembl"/>
        </authorList>
    </citation>
    <scope>IDENTIFICATION</scope>
</reference>
<dbReference type="Ensembl" id="ENSSSCT00025007947.1">
    <property type="protein sequence ID" value="ENSSSCP00025003212.1"/>
    <property type="gene ID" value="ENSSSCG00025005947.1"/>
</dbReference>
<evidence type="ECO:0000313" key="7">
    <source>
        <dbReference type="Proteomes" id="UP000314985"/>
    </source>
</evidence>
<dbReference type="AlphaFoldDB" id="A0A4X1UMN9"/>
<dbReference type="GO" id="GO:0003678">
    <property type="term" value="F:DNA helicase activity"/>
    <property type="evidence" value="ECO:0007669"/>
    <property type="project" value="InterPro"/>
</dbReference>
<reference evidence="6 7" key="1">
    <citation type="submission" date="2017-08" db="EMBL/GenBank/DDBJ databases">
        <title>USMARCv1.0.</title>
        <authorList>
            <person name="Hannum G.I."/>
            <person name="Koren S."/>
            <person name="Schroeder S.G."/>
            <person name="Chin S.C."/>
            <person name="Nonneman D.J."/>
            <person name="Becker S.A."/>
            <person name="Rosen B.D."/>
            <person name="Bickhart D.M."/>
            <person name="Putnam N.H."/>
            <person name="Green R.E."/>
            <person name="Tuggle C.K."/>
            <person name="Liu H."/>
            <person name="Rohrer G.A."/>
            <person name="Warr A."/>
            <person name="Hall R."/>
            <person name="Kim K."/>
            <person name="Hume D.A."/>
            <person name="Talbot R."/>
            <person name="Chow W."/>
            <person name="Howe K."/>
            <person name="Schwartz A.S."/>
            <person name="Watson M."/>
            <person name="Archibald A.L."/>
            <person name="Phillippy A.M."/>
            <person name="Smith T.P.L."/>
        </authorList>
    </citation>
    <scope>NUCLEOTIDE SEQUENCE [LARGE SCALE GENOMIC DNA]</scope>
</reference>
<name>A0A4X1UMN9_PIG</name>
<dbReference type="Proteomes" id="UP000694722">
    <property type="component" value="Unplaced"/>
</dbReference>
<dbReference type="Pfam" id="PF06733">
    <property type="entry name" value="DEAD_2"/>
    <property type="match status" value="1"/>
</dbReference>
<dbReference type="Proteomes" id="UP000694724">
    <property type="component" value="Unplaced"/>
</dbReference>
<dbReference type="Proteomes" id="UP000694571">
    <property type="component" value="Unplaced"/>
</dbReference>
<dbReference type="SUPFAM" id="SSF52540">
    <property type="entry name" value="P-loop containing nucleoside triphosphate hydrolases"/>
    <property type="match status" value="1"/>
</dbReference>
<dbReference type="Proteomes" id="UP000694727">
    <property type="component" value="Unplaced"/>
</dbReference>
<evidence type="ECO:0000259" key="5">
    <source>
        <dbReference type="PROSITE" id="PS51193"/>
    </source>
</evidence>
<dbReference type="SMART" id="SM00488">
    <property type="entry name" value="DEXDc2"/>
    <property type="match status" value="1"/>
</dbReference>
<dbReference type="PROSITE" id="PS51193">
    <property type="entry name" value="HELICASE_ATP_BIND_2"/>
    <property type="match status" value="1"/>
</dbReference>
<dbReference type="Ensembl" id="ENSSSCT00055030817.1">
    <property type="protein sequence ID" value="ENSSSCP00055024538.1"/>
    <property type="gene ID" value="ENSSSCG00055015360.1"/>
</dbReference>
<dbReference type="InterPro" id="IPR006554">
    <property type="entry name" value="Helicase-like_DEXD_c2"/>
</dbReference>
<dbReference type="Proteomes" id="UP000694723">
    <property type="component" value="Unplaced"/>
</dbReference>
<dbReference type="Ensembl" id="ENSSSCT00065040195.1">
    <property type="protein sequence ID" value="ENSSSCP00065016986.1"/>
    <property type="gene ID" value="ENSSSCG00065029768.1"/>
</dbReference>
<feature type="domain" description="Helicase ATP-binding" evidence="5">
    <location>
        <begin position="9"/>
        <end position="265"/>
    </location>
</feature>
<dbReference type="InterPro" id="IPR045028">
    <property type="entry name" value="DinG/Rad3-like"/>
</dbReference>
<evidence type="ECO:0000256" key="1">
    <source>
        <dbReference type="ARBA" id="ARBA00022741"/>
    </source>
</evidence>
<evidence type="ECO:0000313" key="6">
    <source>
        <dbReference type="Ensembl" id="ENSSSCP00070029429.1"/>
    </source>
</evidence>
<dbReference type="Proteomes" id="UP000694725">
    <property type="component" value="Unplaced"/>
</dbReference>
<dbReference type="InterPro" id="IPR010614">
    <property type="entry name" value="RAD3-like_helicase_DEAD"/>
</dbReference>
<dbReference type="FunFam" id="3.40.50.300:FF:003220">
    <property type="entry name" value="ATP-dependent DNA helicase DDX11"/>
    <property type="match status" value="1"/>
</dbReference>
<dbReference type="Ensembl" id="ENSSSCT00050022650.1">
    <property type="protein sequence ID" value="ENSSSCP00050009593.1"/>
    <property type="gene ID" value="ENSSSCG00050016603.1"/>
</dbReference>
<dbReference type="GO" id="GO:0003677">
    <property type="term" value="F:DNA binding"/>
    <property type="evidence" value="ECO:0007669"/>
    <property type="project" value="InterPro"/>
</dbReference>
<dbReference type="Proteomes" id="UP000314985">
    <property type="component" value="Chromosome 5"/>
</dbReference>
<dbReference type="GO" id="GO:0005524">
    <property type="term" value="F:ATP binding"/>
    <property type="evidence" value="ECO:0007669"/>
    <property type="project" value="UniProtKB-KW"/>
</dbReference>
<dbReference type="Proteomes" id="UP000694720">
    <property type="component" value="Unplaced"/>
</dbReference>
<keyword evidence="3" id="KW-0067">ATP-binding</keyword>
<keyword evidence="1" id="KW-0547">Nucleotide-binding</keyword>
<evidence type="ECO:0000256" key="4">
    <source>
        <dbReference type="SAM" id="MobiDB-lite"/>
    </source>
</evidence>
<dbReference type="Ensembl" id="ENSSSCT00030039621.1">
    <property type="protein sequence ID" value="ENSSSCP00030018250.1"/>
    <property type="gene ID" value="ENSSSCG00030028322.1"/>
</dbReference>
<keyword evidence="2" id="KW-0378">Hydrolase</keyword>
<dbReference type="PANTHER" id="PTHR11472">
    <property type="entry name" value="DNA REPAIR DEAD HELICASE RAD3/XP-D SUBFAMILY MEMBER"/>
    <property type="match status" value="1"/>
</dbReference>
<dbReference type="Ensembl" id="ENSSSCT00040099063.1">
    <property type="protein sequence ID" value="ENSSSCP00040044326.1"/>
    <property type="gene ID" value="ENSSSCG00040071594.1"/>
</dbReference>
<dbReference type="Gene3D" id="3.40.50.300">
    <property type="entry name" value="P-loop containing nucleotide triphosphate hydrolases"/>
    <property type="match status" value="2"/>
</dbReference>
<dbReference type="GO" id="GO:0016818">
    <property type="term" value="F:hydrolase activity, acting on acid anhydrides, in phosphorus-containing anhydrides"/>
    <property type="evidence" value="ECO:0007669"/>
    <property type="project" value="InterPro"/>
</dbReference>
<feature type="region of interest" description="Disordered" evidence="4">
    <location>
        <begin position="199"/>
        <end position="220"/>
    </location>
</feature>
<gene>
    <name evidence="6" type="primary">DDX11</name>
</gene>
<evidence type="ECO:0000256" key="3">
    <source>
        <dbReference type="ARBA" id="ARBA00022840"/>
    </source>
</evidence>
<protein>
    <submittedName>
        <fullName evidence="6">DEAD/H-box helicase 11</fullName>
    </submittedName>
</protein>
<evidence type="ECO:0000256" key="2">
    <source>
        <dbReference type="ARBA" id="ARBA00022801"/>
    </source>
</evidence>
<organism evidence="6 7">
    <name type="scientific">Sus scrofa</name>
    <name type="common">Pig</name>
    <dbReference type="NCBI Taxonomy" id="9823"/>
    <lineage>
        <taxon>Eukaryota</taxon>
        <taxon>Metazoa</taxon>
        <taxon>Chordata</taxon>
        <taxon>Craniata</taxon>
        <taxon>Vertebrata</taxon>
        <taxon>Euteleostomi</taxon>
        <taxon>Mammalia</taxon>
        <taxon>Eutheria</taxon>
        <taxon>Laurasiatheria</taxon>
        <taxon>Artiodactyla</taxon>
        <taxon>Suina</taxon>
        <taxon>Suidae</taxon>
        <taxon>Sus</taxon>
    </lineage>
</organism>
<sequence length="365" mass="41220">MADKTQEPGGIHFPFPFTPYPIQKDFMAALYQVLEAGKIGIFESPTGTGKSLSLICGALSWLRDFEQKKRQEEARLLEAEATAAPLSNGKDPLLLPLASQGTLGPPKDPAEPDWVTQFVQKKEERDLVDRLKEEQVRRRKREERLQQIRHNAQLKYAAKRMRQEDEETERLLDLSREMLAAGSEPEQLASEEEELVLAEYESDEEKRKASGADEDEDDLEEEHVTKIYYCSRTHSQLAQFVHEVQRSPFGKDTRLVSLGSRQNLCVNDDVRKLGSVQLINDRCVDMQRSRRGSHQCRELGEGPLGPLSGLGSLGEREWMWPGTQEKIRAMAGQTLASFPEEPHARKKAFVVLNPDLVGNPGCEAV</sequence>
<dbReference type="InterPro" id="IPR014013">
    <property type="entry name" value="Helic_SF1/SF2_ATP-bd_DinG/Rad3"/>
</dbReference>
<dbReference type="InterPro" id="IPR027417">
    <property type="entry name" value="P-loop_NTPase"/>
</dbReference>
<accession>A0A4X1UMN9</accession>
<dbReference type="Ensembl" id="ENSSSCT00070035239.1">
    <property type="protein sequence ID" value="ENSSSCP00070029429.1"/>
    <property type="gene ID" value="ENSSSCG00070017804.1"/>
</dbReference>
<dbReference type="PANTHER" id="PTHR11472:SF41">
    <property type="entry name" value="ATP-DEPENDENT DNA HELICASE DDX11-RELATED"/>
    <property type="match status" value="1"/>
</dbReference>
<dbReference type="Ensembl" id="ENSSSCT00060099132.1">
    <property type="protein sequence ID" value="ENSSSCP00060043009.1"/>
    <property type="gene ID" value="ENSSSCG00060072340.1"/>
</dbReference>